<dbReference type="Pfam" id="PF03592">
    <property type="entry name" value="Terminase_2"/>
    <property type="match status" value="1"/>
</dbReference>
<evidence type="ECO:0000313" key="3">
    <source>
        <dbReference type="Proteomes" id="UP000269923"/>
    </source>
</evidence>
<dbReference type="RefSeq" id="WP_124794640.1">
    <property type="nucleotide sequence ID" value="NZ_RQYC01000006.1"/>
</dbReference>
<gene>
    <name evidence="2" type="ORF">EII21_05735</name>
</gene>
<feature type="region of interest" description="Disordered" evidence="1">
    <location>
        <begin position="165"/>
        <end position="185"/>
    </location>
</feature>
<organism evidence="2 3">
    <name type="scientific">Conchiformibius steedae</name>
    <dbReference type="NCBI Taxonomy" id="153493"/>
    <lineage>
        <taxon>Bacteria</taxon>
        <taxon>Pseudomonadati</taxon>
        <taxon>Pseudomonadota</taxon>
        <taxon>Betaproteobacteria</taxon>
        <taxon>Neisseriales</taxon>
        <taxon>Neisseriaceae</taxon>
        <taxon>Conchiformibius</taxon>
    </lineage>
</organism>
<protein>
    <submittedName>
        <fullName evidence="2">Terminase small subunit</fullName>
    </submittedName>
</protein>
<proteinExistence type="predicted"/>
<dbReference type="GO" id="GO:0051276">
    <property type="term" value="P:chromosome organization"/>
    <property type="evidence" value="ECO:0007669"/>
    <property type="project" value="InterPro"/>
</dbReference>
<comment type="caution">
    <text evidence="2">The sequence shown here is derived from an EMBL/GenBank/DDBJ whole genome shotgun (WGS) entry which is preliminary data.</text>
</comment>
<dbReference type="OrthoDB" id="8756642at2"/>
<evidence type="ECO:0000313" key="2">
    <source>
        <dbReference type="EMBL" id="RRD90418.1"/>
    </source>
</evidence>
<accession>A0A3P2A678</accession>
<dbReference type="Proteomes" id="UP000269923">
    <property type="component" value="Unassembled WGS sequence"/>
</dbReference>
<name>A0A3P2A678_9NEIS</name>
<dbReference type="Gene3D" id="1.10.10.1400">
    <property type="entry name" value="Terminase, small subunit, N-terminal DNA-binding domain, HTH motif"/>
    <property type="match status" value="1"/>
</dbReference>
<evidence type="ECO:0000256" key="1">
    <source>
        <dbReference type="SAM" id="MobiDB-lite"/>
    </source>
</evidence>
<reference evidence="2 3" key="1">
    <citation type="submission" date="2018-11" db="EMBL/GenBank/DDBJ databases">
        <title>Genomes From Bacteria Associated with the Canine Oral Cavity: a Test Case for Automated Genome-Based Taxonomic Assignment.</title>
        <authorList>
            <person name="Coil D.A."/>
            <person name="Jospin G."/>
            <person name="Darling A.E."/>
            <person name="Wallis C."/>
            <person name="Davis I.J."/>
            <person name="Harris S."/>
            <person name="Eisen J.A."/>
            <person name="Holcombe L.J."/>
            <person name="O'Flynn C."/>
        </authorList>
    </citation>
    <scope>NUCLEOTIDE SEQUENCE [LARGE SCALE GENOMIC DNA]</scope>
    <source>
        <strain evidence="2 3">COT-280</strain>
    </source>
</reference>
<dbReference type="InterPro" id="IPR005335">
    <property type="entry name" value="Terminase_ssu"/>
</dbReference>
<dbReference type="InterPro" id="IPR038713">
    <property type="entry name" value="Terminase_Gp1_N_sf"/>
</dbReference>
<keyword evidence="3" id="KW-1185">Reference proteome</keyword>
<dbReference type="EMBL" id="RQYC01000006">
    <property type="protein sequence ID" value="RRD90418.1"/>
    <property type="molecule type" value="Genomic_DNA"/>
</dbReference>
<dbReference type="AlphaFoldDB" id="A0A3P2A678"/>
<sequence>MERSKDEKYRLFAAARVRGASNKEAAIAAGYSKKTASAAGARLAKNPEVLALIAEMEAKGDVGVAGGVETAEPAVLQGETPADVPHPRDRAVYKGDTVDLDGQTYRLTDPKDMLTLHMLGVIALSKQQQESAKALLPFAHGKIGDQGKKGAEAEAARQVVQNSLFAPMQPPSDKQNSLFPHAVAH</sequence>